<keyword evidence="2" id="KW-1185">Reference proteome</keyword>
<gene>
    <name evidence="1" type="ORF">DSM00_2628</name>
</gene>
<organism evidence="1 2">
    <name type="scientific">Leeuwenhoekiella aequorea</name>
    <dbReference type="NCBI Taxonomy" id="283736"/>
    <lineage>
        <taxon>Bacteria</taxon>
        <taxon>Pseudomonadati</taxon>
        <taxon>Bacteroidota</taxon>
        <taxon>Flavobacteriia</taxon>
        <taxon>Flavobacteriales</taxon>
        <taxon>Flavobacteriaceae</taxon>
        <taxon>Leeuwenhoekiella</taxon>
    </lineage>
</organism>
<dbReference type="OrthoDB" id="770730at2"/>
<keyword evidence="1" id="KW-0238">DNA-binding</keyword>
<dbReference type="GO" id="GO:0003677">
    <property type="term" value="F:DNA binding"/>
    <property type="evidence" value="ECO:0007669"/>
    <property type="project" value="UniProtKB-KW"/>
</dbReference>
<sequence length="131" mass="15111">MKKNKGNSITDWLDTKGDALTRRMVENNFYYIDRITEYMEDQGIASISELARILDKKQPQVYRWMSGEQNITSETLAYIELKLNIRLVNQGKEQKSNAQPIILSFTRNNASERSDSDYQENNTISYAAGTC</sequence>
<evidence type="ECO:0000313" key="2">
    <source>
        <dbReference type="Proteomes" id="UP000289238"/>
    </source>
</evidence>
<dbReference type="InterPro" id="IPR010982">
    <property type="entry name" value="Lambda_DNA-bd_dom_sf"/>
</dbReference>
<dbReference type="Proteomes" id="UP000289238">
    <property type="component" value="Unassembled WGS sequence"/>
</dbReference>
<evidence type="ECO:0000313" key="1">
    <source>
        <dbReference type="EMBL" id="RXG21111.1"/>
    </source>
</evidence>
<dbReference type="RefSeq" id="WP_128758385.1">
    <property type="nucleotide sequence ID" value="NZ_QOVM01000006.1"/>
</dbReference>
<comment type="caution">
    <text evidence="1">The sequence shown here is derived from an EMBL/GenBank/DDBJ whole genome shotgun (WGS) entry which is preliminary data.</text>
</comment>
<protein>
    <submittedName>
        <fullName evidence="1">Cro/C1-type helix-turn-helix DNA-binding protein</fullName>
    </submittedName>
</protein>
<dbReference type="CDD" id="cd00093">
    <property type="entry name" value="HTH_XRE"/>
    <property type="match status" value="1"/>
</dbReference>
<dbReference type="InterPro" id="IPR001387">
    <property type="entry name" value="Cro/C1-type_HTH"/>
</dbReference>
<proteinExistence type="predicted"/>
<dbReference type="SUPFAM" id="SSF47413">
    <property type="entry name" value="lambda repressor-like DNA-binding domains"/>
    <property type="match status" value="1"/>
</dbReference>
<name>A0A4Q0P400_9FLAO</name>
<dbReference type="EMBL" id="QOVM01000006">
    <property type="protein sequence ID" value="RXG21111.1"/>
    <property type="molecule type" value="Genomic_DNA"/>
</dbReference>
<accession>A0A4Q0P400</accession>
<reference evidence="1 2" key="1">
    <citation type="submission" date="2018-07" db="EMBL/GenBank/DDBJ databases">
        <title>Leeuwenhoekiella genomics.</title>
        <authorList>
            <person name="Tahon G."/>
            <person name="Willems A."/>
        </authorList>
    </citation>
    <scope>NUCLEOTIDE SEQUENCE [LARGE SCALE GENOMIC DNA]</scope>
    <source>
        <strain evidence="1 2">LMG 22550</strain>
    </source>
</reference>
<dbReference type="AlphaFoldDB" id="A0A4Q0P400"/>